<evidence type="ECO:0000256" key="7">
    <source>
        <dbReference type="ARBA" id="ARBA00022729"/>
    </source>
</evidence>
<dbReference type="InterPro" id="IPR000531">
    <property type="entry name" value="Beta-barrel_TonB"/>
</dbReference>
<dbReference type="PANTHER" id="PTHR32552">
    <property type="entry name" value="FERRICHROME IRON RECEPTOR-RELATED"/>
    <property type="match status" value="1"/>
</dbReference>
<evidence type="ECO:0000256" key="5">
    <source>
        <dbReference type="ARBA" id="ARBA00022496"/>
    </source>
</evidence>
<evidence type="ECO:0000256" key="18">
    <source>
        <dbReference type="SAM" id="SignalP"/>
    </source>
</evidence>
<dbReference type="CDD" id="cd01347">
    <property type="entry name" value="ligand_gated_channel"/>
    <property type="match status" value="1"/>
</dbReference>
<organism evidence="20 21">
    <name type="scientific">Phytopseudomonas dryadis</name>
    <dbReference type="NCBI Taxonomy" id="2487520"/>
    <lineage>
        <taxon>Bacteria</taxon>
        <taxon>Pseudomonadati</taxon>
        <taxon>Pseudomonadota</taxon>
        <taxon>Gammaproteobacteria</taxon>
        <taxon>Pseudomonadales</taxon>
        <taxon>Pseudomonadaceae</taxon>
        <taxon>Phytopseudomonas</taxon>
    </lineage>
</organism>
<dbReference type="SMART" id="SM00965">
    <property type="entry name" value="STN"/>
    <property type="match status" value="1"/>
</dbReference>
<evidence type="ECO:0000256" key="9">
    <source>
        <dbReference type="ARBA" id="ARBA00023065"/>
    </source>
</evidence>
<dbReference type="InterPro" id="IPR036942">
    <property type="entry name" value="Beta-barrel_TonB_sf"/>
</dbReference>
<dbReference type="InterPro" id="IPR037066">
    <property type="entry name" value="Plug_dom_sf"/>
</dbReference>
<keyword evidence="10 16" id="KW-0798">TonB box</keyword>
<keyword evidence="8" id="KW-0408">Iron</keyword>
<dbReference type="OrthoDB" id="8663017at2"/>
<dbReference type="Pfam" id="PF07715">
    <property type="entry name" value="Plug"/>
    <property type="match status" value="1"/>
</dbReference>
<dbReference type="Gene3D" id="2.40.170.20">
    <property type="entry name" value="TonB-dependent receptor, beta-barrel domain"/>
    <property type="match status" value="1"/>
</dbReference>
<evidence type="ECO:0000256" key="14">
    <source>
        <dbReference type="PROSITE-ProRule" id="PRU01360"/>
    </source>
</evidence>
<dbReference type="Gene3D" id="3.55.50.30">
    <property type="match status" value="1"/>
</dbReference>
<keyword evidence="3 14" id="KW-0813">Transport</keyword>
<feature type="chain" id="PRO_5020470791" evidence="18">
    <location>
        <begin position="34"/>
        <end position="808"/>
    </location>
</feature>
<keyword evidence="5" id="KW-0410">Iron transport</keyword>
<protein>
    <submittedName>
        <fullName evidence="20">TonB-dependent siderophore receptor</fullName>
    </submittedName>
</protein>
<feature type="compositionally biased region" description="Low complexity" evidence="17">
    <location>
        <begin position="131"/>
        <end position="151"/>
    </location>
</feature>
<dbReference type="AlphaFoldDB" id="A0A4Q9QT60"/>
<feature type="region of interest" description="Disordered" evidence="17">
    <location>
        <begin position="131"/>
        <end position="156"/>
    </location>
</feature>
<keyword evidence="13 14" id="KW-0998">Cell outer membrane</keyword>
<feature type="short sequence motif" description="TonB C-terminal box" evidence="15">
    <location>
        <begin position="791"/>
        <end position="808"/>
    </location>
</feature>
<dbReference type="InterPro" id="IPR010917">
    <property type="entry name" value="TonB_rcpt_CS"/>
</dbReference>
<gene>
    <name evidence="20" type="ORF">DNK44_24135</name>
</gene>
<comment type="similarity">
    <text evidence="2 14 16">Belongs to the TonB-dependent receptor family.</text>
</comment>
<evidence type="ECO:0000259" key="19">
    <source>
        <dbReference type="SMART" id="SM00965"/>
    </source>
</evidence>
<dbReference type="Proteomes" id="UP000293172">
    <property type="component" value="Unassembled WGS sequence"/>
</dbReference>
<dbReference type="Gene3D" id="2.170.130.10">
    <property type="entry name" value="TonB-dependent receptor, plug domain"/>
    <property type="match status" value="1"/>
</dbReference>
<dbReference type="InterPro" id="IPR012910">
    <property type="entry name" value="Plug_dom"/>
</dbReference>
<evidence type="ECO:0000256" key="6">
    <source>
        <dbReference type="ARBA" id="ARBA00022692"/>
    </source>
</evidence>
<dbReference type="SUPFAM" id="SSF56935">
    <property type="entry name" value="Porins"/>
    <property type="match status" value="1"/>
</dbReference>
<feature type="signal peptide" evidence="18">
    <location>
        <begin position="1"/>
        <end position="33"/>
    </location>
</feature>
<dbReference type="EMBL" id="QJUL01000058">
    <property type="protein sequence ID" value="TBU85615.1"/>
    <property type="molecule type" value="Genomic_DNA"/>
</dbReference>
<evidence type="ECO:0000256" key="1">
    <source>
        <dbReference type="ARBA" id="ARBA00004571"/>
    </source>
</evidence>
<keyword evidence="7 18" id="KW-0732">Signal</keyword>
<evidence type="ECO:0000313" key="21">
    <source>
        <dbReference type="Proteomes" id="UP000293172"/>
    </source>
</evidence>
<evidence type="ECO:0000256" key="10">
    <source>
        <dbReference type="ARBA" id="ARBA00023077"/>
    </source>
</evidence>
<dbReference type="GO" id="GO:0009279">
    <property type="term" value="C:cell outer membrane"/>
    <property type="evidence" value="ECO:0007669"/>
    <property type="project" value="UniProtKB-SubCell"/>
</dbReference>
<evidence type="ECO:0000313" key="20">
    <source>
        <dbReference type="EMBL" id="TBU85615.1"/>
    </source>
</evidence>
<keyword evidence="4 14" id="KW-1134">Transmembrane beta strand</keyword>
<dbReference type="Pfam" id="PF00593">
    <property type="entry name" value="TonB_dep_Rec_b-barrel"/>
    <property type="match status" value="1"/>
</dbReference>
<keyword evidence="12 20" id="KW-0675">Receptor</keyword>
<dbReference type="InterPro" id="IPR010105">
    <property type="entry name" value="TonB_sidphr_rcpt"/>
</dbReference>
<evidence type="ECO:0000256" key="4">
    <source>
        <dbReference type="ARBA" id="ARBA00022452"/>
    </source>
</evidence>
<evidence type="ECO:0000256" key="16">
    <source>
        <dbReference type="RuleBase" id="RU003357"/>
    </source>
</evidence>
<name>A0A4Q9QT60_9GAMM</name>
<dbReference type="NCBIfam" id="TIGR01783">
    <property type="entry name" value="TonB-siderophor"/>
    <property type="match status" value="1"/>
</dbReference>
<dbReference type="PANTHER" id="PTHR32552:SF74">
    <property type="entry name" value="HYDROXAMATE SIDEROPHORE RECEPTOR FHUE"/>
    <property type="match status" value="1"/>
</dbReference>
<evidence type="ECO:0000256" key="2">
    <source>
        <dbReference type="ARBA" id="ARBA00009810"/>
    </source>
</evidence>
<evidence type="ECO:0000256" key="15">
    <source>
        <dbReference type="PROSITE-ProRule" id="PRU10144"/>
    </source>
</evidence>
<sequence>MSARQPKSVHLALSGALLITPLAASLATLPAWAQSTEAEYVFAIAAGSLETAVVEFSSVAGVTVSFAPDVARGRQSPGVQGRFTASQALQRLLEGSGVQAVQQGNGSYSLLPPSGQADALQLGATSITGTGLGSTTEGSGSYSSSGPSRSATKLDLSVRETPQSISVITRQRLDNQKLDSVSEVLDATVGITTFNQGIGTDLDQPYSRGFIISNYLVDGLPRSSSRTFNLRAGTAMFDRVEVVRGATGLMSGMGSPGAAINLIRKRPTTVPLMSISAEAGSWDHYGLGSDVSGAFNESGSIRGRLVLDQQDQNSWLDRYQSRSSLAYGISEFDLAEATLLTLGFSHQTNDHEAPMRSGVPLFYNDDYRNGIRIDLPRSYNNAPAWSYYDTEQSNLFLSLDHGFGNGWNGKLELSHARYAQDAVSYYQYGAIDPASGLGSSIAPVKWNQADKQNSLDAYLSGPFPLFGREHELVAGVALSRIDGETDDYGWLYGWNSDYDGTLGDIWEWDGHGAERPQFTRHGKTDNEETQRSAYLTARFSLSQATSLIVGSRVIDWQRRADTLASSGARSKTERKENGVLVPFAGVIHALDDTWSLYGSYTQIFNPQSASVRDINNSPLDPEAGSAYEVGVKAGLQDGRLNANLALFRVEQDNIAEYDGTISAYRALQGITTEGVELELDGELAEGWNIAGGYAYSLSEDAEGQRAMSRIPRHSVKAFSTYRLSGELDRLTVGGGLNWKSRYGYEGQGYPQQSSYMLVELMARYDISEQLTAALNLNNVLDKKYYASLTENGVYGAPRSALLGVKYSF</sequence>
<keyword evidence="9" id="KW-0406">Ion transport</keyword>
<keyword evidence="11 14" id="KW-0472">Membrane</keyword>
<dbReference type="InterPro" id="IPR011662">
    <property type="entry name" value="Secretin/TonB_short_N"/>
</dbReference>
<feature type="domain" description="Secretin/TonB short N-terminal" evidence="19">
    <location>
        <begin position="62"/>
        <end position="113"/>
    </location>
</feature>
<dbReference type="RefSeq" id="WP_131199279.1">
    <property type="nucleotide sequence ID" value="NZ_QJUL01000058.1"/>
</dbReference>
<reference evidence="20 21" key="1">
    <citation type="submission" date="2018-06" db="EMBL/GenBank/DDBJ databases">
        <title>Three novel Pseudomonas species isolated from symptomatic oak.</title>
        <authorList>
            <person name="Bueno-Gonzalez V."/>
            <person name="Brady C."/>
        </authorList>
    </citation>
    <scope>NUCLEOTIDE SEQUENCE [LARGE SCALE GENOMIC DNA]</scope>
    <source>
        <strain evidence="20 21">P6B</strain>
    </source>
</reference>
<comment type="subcellular location">
    <subcellularLocation>
        <location evidence="1 14">Cell outer membrane</location>
        <topology evidence="1 14">Multi-pass membrane protein</topology>
    </subcellularLocation>
</comment>
<dbReference type="FunFam" id="2.170.130.10:FF:000010">
    <property type="entry name" value="Ferripyoverdine receptor"/>
    <property type="match status" value="1"/>
</dbReference>
<evidence type="ECO:0000256" key="12">
    <source>
        <dbReference type="ARBA" id="ARBA00023170"/>
    </source>
</evidence>
<dbReference type="PROSITE" id="PS01156">
    <property type="entry name" value="TONB_DEPENDENT_REC_2"/>
    <property type="match status" value="1"/>
</dbReference>
<proteinExistence type="inferred from homology"/>
<evidence type="ECO:0000256" key="13">
    <source>
        <dbReference type="ARBA" id="ARBA00023237"/>
    </source>
</evidence>
<evidence type="ECO:0000256" key="3">
    <source>
        <dbReference type="ARBA" id="ARBA00022448"/>
    </source>
</evidence>
<evidence type="ECO:0000256" key="17">
    <source>
        <dbReference type="SAM" id="MobiDB-lite"/>
    </source>
</evidence>
<dbReference type="PROSITE" id="PS52016">
    <property type="entry name" value="TONB_DEPENDENT_REC_3"/>
    <property type="match status" value="1"/>
</dbReference>
<dbReference type="Pfam" id="PF07660">
    <property type="entry name" value="STN"/>
    <property type="match status" value="1"/>
</dbReference>
<dbReference type="InterPro" id="IPR039426">
    <property type="entry name" value="TonB-dep_rcpt-like"/>
</dbReference>
<dbReference type="GO" id="GO:0015344">
    <property type="term" value="F:siderophore uptake transmembrane transporter activity"/>
    <property type="evidence" value="ECO:0007669"/>
    <property type="project" value="TreeGrafter"/>
</dbReference>
<comment type="caution">
    <text evidence="20">The sequence shown here is derived from an EMBL/GenBank/DDBJ whole genome shotgun (WGS) entry which is preliminary data.</text>
</comment>
<evidence type="ECO:0000256" key="11">
    <source>
        <dbReference type="ARBA" id="ARBA00023136"/>
    </source>
</evidence>
<evidence type="ECO:0000256" key="8">
    <source>
        <dbReference type="ARBA" id="ARBA00023004"/>
    </source>
</evidence>
<dbReference type="GO" id="GO:0015891">
    <property type="term" value="P:siderophore transport"/>
    <property type="evidence" value="ECO:0007669"/>
    <property type="project" value="InterPro"/>
</dbReference>
<dbReference type="GO" id="GO:0038023">
    <property type="term" value="F:signaling receptor activity"/>
    <property type="evidence" value="ECO:0007669"/>
    <property type="project" value="InterPro"/>
</dbReference>
<keyword evidence="6 14" id="KW-0812">Transmembrane</keyword>
<accession>A0A4Q9QT60</accession>